<feature type="region of interest" description="Disordered" evidence="1">
    <location>
        <begin position="409"/>
        <end position="435"/>
    </location>
</feature>
<organism evidence="2 3">
    <name type="scientific">Paraconiothyrium brasiliense</name>
    <dbReference type="NCBI Taxonomy" id="300254"/>
    <lineage>
        <taxon>Eukaryota</taxon>
        <taxon>Fungi</taxon>
        <taxon>Dikarya</taxon>
        <taxon>Ascomycota</taxon>
        <taxon>Pezizomycotina</taxon>
        <taxon>Dothideomycetes</taxon>
        <taxon>Pleosporomycetidae</taxon>
        <taxon>Pleosporales</taxon>
        <taxon>Massarineae</taxon>
        <taxon>Didymosphaeriaceae</taxon>
        <taxon>Paraconiothyrium</taxon>
    </lineage>
</organism>
<evidence type="ECO:0000313" key="2">
    <source>
        <dbReference type="EMBL" id="KAL1598907.1"/>
    </source>
</evidence>
<keyword evidence="3" id="KW-1185">Reference proteome</keyword>
<gene>
    <name evidence="2" type="ORF">SLS60_008052</name>
</gene>
<feature type="region of interest" description="Disordered" evidence="1">
    <location>
        <begin position="1"/>
        <end position="57"/>
    </location>
</feature>
<feature type="compositionally biased region" description="Basic residues" evidence="1">
    <location>
        <begin position="116"/>
        <end position="125"/>
    </location>
</feature>
<accession>A0ABR3R3F0</accession>
<proteinExistence type="predicted"/>
<feature type="compositionally biased region" description="Low complexity" evidence="1">
    <location>
        <begin position="418"/>
        <end position="435"/>
    </location>
</feature>
<protein>
    <submittedName>
        <fullName evidence="2">Uncharacterized protein</fullName>
    </submittedName>
</protein>
<evidence type="ECO:0000313" key="3">
    <source>
        <dbReference type="Proteomes" id="UP001521785"/>
    </source>
</evidence>
<sequence length="635" mass="69888">MPGSLARKERRRREREGNHTPHAIKHAYVKSIDDDGEPRGGAVQPAEEVLPQGDKGELSFAQPTLSLQDRIADFHTAMPSLVHVCEPQKYSQSSPQRATHPLPTSARQEAFDKGKVFHKKPKSRSKRDTPPQIPRESEPPFGTIGSLHDYPTSVYEEALQTLRNMGPEDSVRLRNVVINQMAAEGFPMSVDAQSEVGPAASYPMRSITNPPWAPSTRGIDIMTETEAENLRLAMFDKIVKSQEQVKWAVPVTKASKGSKSAESPVLQAFGANVDGASQSVDIVTPDNDAPSGEQANMMYFRDNEEQTNAEHKLQAPLLAGLTTTPSTPFEQKALVDEVSGVNAEHVERAGHTPAPEQVSEALEQVTLMVESDDHTDRVARIEGMSEKLRQSVEEARAEICPAGKSVTGKRGIVHRNSSSDYASSSGDSGSKPYASRTRCITSDGILELKASPFKVDGVRIPPKEHRRKVSLKLPINVSTSQRAYARPFARHTHSPSVSTDEGTLPPYEAEERDLEYKHRHIFIGTASLDDFLEILETTPAYNTTKRQVIKAFDYLTESHLKLGSISLGKFLSKIPFDDKDGIAAIKVVEAFCLASHLDGEATYGSQSKAKAFRSWYVRESAAKEDPREIAFRSAT</sequence>
<dbReference type="EMBL" id="JAKJXO020000011">
    <property type="protein sequence ID" value="KAL1598907.1"/>
    <property type="molecule type" value="Genomic_DNA"/>
</dbReference>
<comment type="caution">
    <text evidence="2">The sequence shown here is derived from an EMBL/GenBank/DDBJ whole genome shotgun (WGS) entry which is preliminary data.</text>
</comment>
<evidence type="ECO:0000256" key="1">
    <source>
        <dbReference type="SAM" id="MobiDB-lite"/>
    </source>
</evidence>
<name>A0ABR3R3F0_9PLEO</name>
<reference evidence="2 3" key="1">
    <citation type="submission" date="2024-02" db="EMBL/GenBank/DDBJ databases">
        <title>De novo assembly and annotation of 12 fungi associated with fruit tree decline syndrome in Ontario, Canada.</title>
        <authorList>
            <person name="Sulman M."/>
            <person name="Ellouze W."/>
            <person name="Ilyukhin E."/>
        </authorList>
    </citation>
    <scope>NUCLEOTIDE SEQUENCE [LARGE SCALE GENOMIC DNA]</scope>
    <source>
        <strain evidence="2 3">M42-189</strain>
    </source>
</reference>
<dbReference type="Proteomes" id="UP001521785">
    <property type="component" value="Unassembled WGS sequence"/>
</dbReference>
<feature type="region of interest" description="Disordered" evidence="1">
    <location>
        <begin position="87"/>
        <end position="147"/>
    </location>
</feature>